<evidence type="ECO:0000313" key="2">
    <source>
        <dbReference type="EMBL" id="TQV70912.1"/>
    </source>
</evidence>
<evidence type="ECO:0000259" key="1">
    <source>
        <dbReference type="Pfam" id="PF22481"/>
    </source>
</evidence>
<name>A0A545T124_9GAMM</name>
<dbReference type="Proteomes" id="UP000317839">
    <property type="component" value="Unassembled WGS sequence"/>
</dbReference>
<dbReference type="RefSeq" id="WP_142944129.1">
    <property type="nucleotide sequence ID" value="NZ_VIKR01000007.1"/>
</dbReference>
<keyword evidence="3" id="KW-1185">Reference proteome</keyword>
<proteinExistence type="predicted"/>
<sequence>MFGFLSKTKTHELYGEFKYDANRWTNQDSSIFGQSQVELIVPGNQLGLSKKAINTLLEFETDFEFKKPELAETLFKEHYLVTKAAIESGVLKTLVVDYPDIQTEQEIWDHVTVSRVWVDCYAQPGDVEIAICADWDIEQTLGFTFKANEEVLFNENVDID</sequence>
<protein>
    <recommendedName>
        <fullName evidence="1">DUF6985 domain-containing protein</fullName>
    </recommendedName>
</protein>
<dbReference type="EMBL" id="VIKR01000007">
    <property type="protein sequence ID" value="TQV70912.1"/>
    <property type="molecule type" value="Genomic_DNA"/>
</dbReference>
<evidence type="ECO:0000313" key="3">
    <source>
        <dbReference type="Proteomes" id="UP000317839"/>
    </source>
</evidence>
<accession>A0A545T124</accession>
<dbReference type="Pfam" id="PF22481">
    <property type="entry name" value="DUF6985"/>
    <property type="match status" value="1"/>
</dbReference>
<organism evidence="2 3">
    <name type="scientific">Aliikangiella marina</name>
    <dbReference type="NCBI Taxonomy" id="1712262"/>
    <lineage>
        <taxon>Bacteria</taxon>
        <taxon>Pseudomonadati</taxon>
        <taxon>Pseudomonadota</taxon>
        <taxon>Gammaproteobacteria</taxon>
        <taxon>Oceanospirillales</taxon>
        <taxon>Pleioneaceae</taxon>
        <taxon>Aliikangiella</taxon>
    </lineage>
</organism>
<dbReference type="InterPro" id="IPR054254">
    <property type="entry name" value="DUF6985"/>
</dbReference>
<feature type="domain" description="DUF6985" evidence="1">
    <location>
        <begin position="14"/>
        <end position="151"/>
    </location>
</feature>
<dbReference type="AlphaFoldDB" id="A0A545T124"/>
<comment type="caution">
    <text evidence="2">The sequence shown here is derived from an EMBL/GenBank/DDBJ whole genome shotgun (WGS) entry which is preliminary data.</text>
</comment>
<gene>
    <name evidence="2" type="ORF">FLL45_21525</name>
</gene>
<reference evidence="2 3" key="1">
    <citation type="submission" date="2019-06" db="EMBL/GenBank/DDBJ databases">
        <title>Draft genome of Aliikangiella marina GYP-15.</title>
        <authorList>
            <person name="Wang G."/>
        </authorList>
    </citation>
    <scope>NUCLEOTIDE SEQUENCE [LARGE SCALE GENOMIC DNA]</scope>
    <source>
        <strain evidence="2 3">GYP-15</strain>
    </source>
</reference>